<dbReference type="RefSeq" id="WP_021686374.1">
    <property type="nucleotide sequence ID" value="NZ_KI260554.1"/>
</dbReference>
<dbReference type="InterPro" id="IPR029058">
    <property type="entry name" value="AB_hydrolase_fold"/>
</dbReference>
<comment type="caution">
    <text evidence="3">The sequence shown here is derived from an EMBL/GenBank/DDBJ whole genome shotgun (WGS) entry which is preliminary data.</text>
</comment>
<feature type="domain" description="Peptidase S9 prolyl oligopeptidase catalytic" evidence="2">
    <location>
        <begin position="58"/>
        <end position="255"/>
    </location>
</feature>
<dbReference type="Proteomes" id="UP000016649">
    <property type="component" value="Unassembled WGS sequence"/>
</dbReference>
<keyword evidence="1" id="KW-0378">Hydrolase</keyword>
<evidence type="ECO:0000259" key="2">
    <source>
        <dbReference type="Pfam" id="PF00326"/>
    </source>
</evidence>
<dbReference type="Gene3D" id="3.40.50.1820">
    <property type="entry name" value="alpha/beta hydrolase"/>
    <property type="match status" value="1"/>
</dbReference>
<evidence type="ECO:0000313" key="3">
    <source>
        <dbReference type="EMBL" id="ERJ91509.1"/>
    </source>
</evidence>
<dbReference type="SUPFAM" id="SSF53474">
    <property type="entry name" value="alpha/beta-Hydrolases"/>
    <property type="match status" value="1"/>
</dbReference>
<organism evidence="3 4">
    <name type="scientific">Treponema lecithinolyticum ATCC 700332</name>
    <dbReference type="NCBI Taxonomy" id="1321815"/>
    <lineage>
        <taxon>Bacteria</taxon>
        <taxon>Pseudomonadati</taxon>
        <taxon>Spirochaetota</taxon>
        <taxon>Spirochaetia</taxon>
        <taxon>Spirochaetales</taxon>
        <taxon>Treponemataceae</taxon>
        <taxon>Treponema</taxon>
    </lineage>
</organism>
<dbReference type="InterPro" id="IPR001375">
    <property type="entry name" value="Peptidase_S9_cat"/>
</dbReference>
<accession>A0ABN0NW39</accession>
<protein>
    <submittedName>
        <fullName evidence="3">Phospholipase/carboxylesterase</fullName>
    </submittedName>
</protein>
<name>A0ABN0NW39_TRELE</name>
<dbReference type="InterPro" id="IPR050261">
    <property type="entry name" value="FrsA_esterase"/>
</dbReference>
<dbReference type="PANTHER" id="PTHR22946:SF9">
    <property type="entry name" value="POLYKETIDE TRANSFERASE AF380"/>
    <property type="match status" value="1"/>
</dbReference>
<dbReference type="EMBL" id="AWVH01000045">
    <property type="protein sequence ID" value="ERJ91509.1"/>
    <property type="molecule type" value="Genomic_DNA"/>
</dbReference>
<keyword evidence="4" id="KW-1185">Reference proteome</keyword>
<sequence length="266" mass="30022">MFNCENRNICAENITVGDVPCIRFYPSKSSGFKAPFATLLYYHGWSSQKENQTLIAHLFASLGFQVLVPDAIHHGERDKFNDYDKAFCRNLFPTIMQNLAEFPLLLNYLTEQCGADKNAVAVAGHSMGGFTAAGIFTHNSAVKTAIVFNGACDWENTVLYMEKKGKTQPLYRSAAVKKANPAYNMEKIINRPLLLMHGTKDAFVPYAVQKQFYKKASALYKNPDKIAFIGVERMNHYISVQMLSHAASWLEKELKGKDVFYGTKRY</sequence>
<dbReference type="PANTHER" id="PTHR22946">
    <property type="entry name" value="DIENELACTONE HYDROLASE DOMAIN-CONTAINING PROTEIN-RELATED"/>
    <property type="match status" value="1"/>
</dbReference>
<reference evidence="3 4" key="1">
    <citation type="submission" date="2013-08" db="EMBL/GenBank/DDBJ databases">
        <authorList>
            <person name="Weinstock G."/>
            <person name="Sodergren E."/>
            <person name="Wylie T."/>
            <person name="Fulton L."/>
            <person name="Fulton R."/>
            <person name="Fronick C."/>
            <person name="O'Laughlin M."/>
            <person name="Godfrey J."/>
            <person name="Miner T."/>
            <person name="Herter B."/>
            <person name="Appelbaum E."/>
            <person name="Cordes M."/>
            <person name="Lek S."/>
            <person name="Wollam A."/>
            <person name="Pepin K.H."/>
            <person name="Palsikar V.B."/>
            <person name="Mitreva M."/>
            <person name="Wilson R.K."/>
        </authorList>
    </citation>
    <scope>NUCLEOTIDE SEQUENCE [LARGE SCALE GENOMIC DNA]</scope>
    <source>
        <strain evidence="3 4">ATCC 700332</strain>
    </source>
</reference>
<dbReference type="Pfam" id="PF00326">
    <property type="entry name" value="Peptidase_S9"/>
    <property type="match status" value="1"/>
</dbReference>
<gene>
    <name evidence="3" type="ORF">HMPREF9193_02210</name>
</gene>
<proteinExistence type="predicted"/>
<evidence type="ECO:0000313" key="4">
    <source>
        <dbReference type="Proteomes" id="UP000016649"/>
    </source>
</evidence>
<evidence type="ECO:0000256" key="1">
    <source>
        <dbReference type="ARBA" id="ARBA00022801"/>
    </source>
</evidence>